<dbReference type="InterPro" id="IPR036388">
    <property type="entry name" value="WH-like_DNA-bd_sf"/>
</dbReference>
<name>A0A0L1P6I4_EDHAE</name>
<evidence type="ECO:0000256" key="2">
    <source>
        <dbReference type="ARBA" id="ARBA00023125"/>
    </source>
</evidence>
<dbReference type="SMART" id="SM00339">
    <property type="entry name" value="FH"/>
    <property type="match status" value="1"/>
</dbReference>
<evidence type="ECO:0000256" key="1">
    <source>
        <dbReference type="ARBA" id="ARBA00023015"/>
    </source>
</evidence>
<dbReference type="InterPro" id="IPR001766">
    <property type="entry name" value="Fork_head_dom"/>
</dbReference>
<evidence type="ECO:0000256" key="3">
    <source>
        <dbReference type="ARBA" id="ARBA00023163"/>
    </source>
</evidence>
<dbReference type="InParanoid" id="A0A0L1P6I4"/>
<dbReference type="STRING" id="1003232.A0A0L1P6I4"/>
<dbReference type="PROSITE" id="PS50039">
    <property type="entry name" value="FORK_HEAD_3"/>
    <property type="match status" value="1"/>
</dbReference>
<gene>
    <name evidence="7" type="ORF">EDEG_05075</name>
</gene>
<proteinExistence type="predicted"/>
<dbReference type="VEuPathDB" id="MicrosporidiaDB:EDEG_05075"/>
<evidence type="ECO:0000259" key="6">
    <source>
        <dbReference type="PROSITE" id="PS50039"/>
    </source>
</evidence>
<dbReference type="Proteomes" id="UP000003163">
    <property type="component" value="Unassembled WGS sequence"/>
</dbReference>
<evidence type="ECO:0000256" key="4">
    <source>
        <dbReference type="ARBA" id="ARBA00023242"/>
    </source>
</evidence>
<keyword evidence="4 5" id="KW-0539">Nucleus</keyword>
<keyword evidence="8" id="KW-1185">Reference proteome</keyword>
<feature type="DNA-binding region" description="Fork-head" evidence="5">
    <location>
        <begin position="979"/>
        <end position="1056"/>
    </location>
</feature>
<dbReference type="AlphaFoldDB" id="A0A0L1P6I4"/>
<reference evidence="7 8" key="1">
    <citation type="submission" date="2011-08" db="EMBL/GenBank/DDBJ databases">
        <authorList>
            <person name="Liu Z.J."/>
            <person name="Shi F.L."/>
            <person name="Lu J.Q."/>
            <person name="Li M."/>
            <person name="Wang Z.L."/>
        </authorList>
    </citation>
    <scope>NUCLEOTIDE SEQUENCE [LARGE SCALE GENOMIC DNA]</scope>
    <source>
        <strain evidence="7 8">USNM 41457</strain>
    </source>
</reference>
<dbReference type="OrthoDB" id="5954824at2759"/>
<dbReference type="PRINTS" id="PR00053">
    <property type="entry name" value="FORKHEAD"/>
</dbReference>
<keyword evidence="3" id="KW-0804">Transcription</keyword>
<sequence>MKCNDLDLSFSFNSQRKLSVIATISKLNSLSAQGDVSSCVEKKKLGINIDKNNKINKLAFYDKSDDFNKIKEFPENINHSKFVKLNAECDNSASISSFCNFCGVKDCVCGKKHNKEVANSKCQGTTESFVNCKINDSKSEGEVKVESENRENIFDIENNDINSIYKTESKCEINIIDSDLSFKNSDNDDRMKKDTRQIMQFGNFENTNLQNEFINTENMFYYNQKPKENVISFLDLGLANDQKTYQNVSCDIMQNKFIHNIAKNNNSPEIENTVNFIDNQSDIKNFTCDEMENSKDFNSVQQNYIFDFIRHSKNNKIESDQLDSKYGNLRCDNMANTNNFSTFENSSANEEVNSLDKNTSNSHYYKQEKYENSDTTILIFFEKQVHDNSNNPNTFGNSNYIIQPVNSYKQEYSKDEFGIQNSGNNIKHSAPNDIDLMLFDEIFHPNNKNFDFSDMKISSIQNDFCKKKLFGTNSKINSEEQSFVQNLEYTKPFNLQFSNKDFFAQSKNTEPEFKFQLKDSHLEKNSLSINSTEISSEKNSYDHNVDHNVAKSNKNFSPAYREKCILSENGIYLSDKCLNNIPNGSIEQEKQTDLDHNINFYNANFNLDADKTNFQYQGNHISKSFENQTSSHNMNFGARNCVKNIQENFLNIKNNSNTFSNQYRNNIGEFKDYKLNTNHVNFCNTTHNLYNTKSGSQFNINNNDNLSNHVNYSSNIYNTRNNYNDLSENKFYLKNYRNNHLNTKNYNFKSINPSSTQNFHIKNILTDNDNHFNENSHLKSMKMSNAEKINLSYESDNSKNESNLYPFRKGVETQQIIDKNGIVTKGLIIPISNRIIAINDTKTNMFYDPQTSQVVNIDKENTKESYNQFNQTNNITPKYNSDTFFAPNKNFIDNISSTLKENLYENKIGEKCNTFSAIHNDNLHIFKDKTNLNSCTNSRYYTDLEKSYYTTDHSTYQNSPKNQTPQYRIKQPNIKLHKKPKYSYAILIKEALARSEKDMLSLKEIVSWIQQTFPFFQTHTKTLYSSVRHNLSIHHVFISVKKSRNESGKGGYWVLDWHEVIRNQRWQKNINELGILDDSFVICKVNRFNGLVSRLNN</sequence>
<dbReference type="PANTHER" id="PTHR46078:SF2">
    <property type="entry name" value="FORK-HEAD DOMAIN-CONTAINING PROTEIN"/>
    <property type="match status" value="1"/>
</dbReference>
<dbReference type="SUPFAM" id="SSF46785">
    <property type="entry name" value="Winged helix' DNA-binding domain"/>
    <property type="match status" value="1"/>
</dbReference>
<accession>A0A0L1P6I4</accession>
<keyword evidence="2 5" id="KW-0238">DNA-binding</keyword>
<dbReference type="GO" id="GO:0000978">
    <property type="term" value="F:RNA polymerase II cis-regulatory region sequence-specific DNA binding"/>
    <property type="evidence" value="ECO:0007669"/>
    <property type="project" value="TreeGrafter"/>
</dbReference>
<comment type="caution">
    <text evidence="7">The sequence shown here is derived from an EMBL/GenBank/DDBJ whole genome shotgun (WGS) entry which is preliminary data.</text>
</comment>
<protein>
    <recommendedName>
        <fullName evidence="6">Fork-head domain-containing protein</fullName>
    </recommendedName>
</protein>
<evidence type="ECO:0000313" key="8">
    <source>
        <dbReference type="Proteomes" id="UP000003163"/>
    </source>
</evidence>
<reference evidence="8" key="2">
    <citation type="submission" date="2015-07" db="EMBL/GenBank/DDBJ databases">
        <title>Contrasting host-pathogen interactions and genome evolution in two generalist and specialist microsporidian pathogens of mosquitoes.</title>
        <authorList>
            <consortium name="The Broad Institute Genomics Platform"/>
            <consortium name="The Broad Institute Genome Sequencing Center for Infectious Disease"/>
            <person name="Cuomo C.A."/>
            <person name="Sanscrainte N.D."/>
            <person name="Goldberg J.M."/>
            <person name="Heiman D."/>
            <person name="Young S."/>
            <person name="Zeng Q."/>
            <person name="Becnel J.J."/>
            <person name="Birren B.W."/>
        </authorList>
    </citation>
    <scope>NUCLEOTIDE SEQUENCE [LARGE SCALE GENOMIC DNA]</scope>
    <source>
        <strain evidence="8">USNM 41457</strain>
    </source>
</reference>
<evidence type="ECO:0000313" key="7">
    <source>
        <dbReference type="EMBL" id="KNH48541.1"/>
    </source>
</evidence>
<evidence type="ECO:0000256" key="5">
    <source>
        <dbReference type="PROSITE-ProRule" id="PRU00089"/>
    </source>
</evidence>
<comment type="subcellular location">
    <subcellularLocation>
        <location evidence="5">Nucleus</location>
    </subcellularLocation>
</comment>
<dbReference type="InterPro" id="IPR036390">
    <property type="entry name" value="WH_DNA-bd_sf"/>
</dbReference>
<dbReference type="CDD" id="cd00059">
    <property type="entry name" value="FH_FOX"/>
    <property type="match status" value="1"/>
</dbReference>
<dbReference type="GO" id="GO:0005634">
    <property type="term" value="C:nucleus"/>
    <property type="evidence" value="ECO:0007669"/>
    <property type="project" value="UniProtKB-SubCell"/>
</dbReference>
<dbReference type="Gene3D" id="1.10.10.10">
    <property type="entry name" value="Winged helix-like DNA-binding domain superfamily/Winged helix DNA-binding domain"/>
    <property type="match status" value="1"/>
</dbReference>
<dbReference type="PANTHER" id="PTHR46078">
    <property type="entry name" value="FORKHEAD BOX PROTEIN J2 FAMILY MEMBER"/>
    <property type="match status" value="1"/>
</dbReference>
<organism evidence="7 8">
    <name type="scientific">Edhazardia aedis (strain USNM 41457)</name>
    <name type="common">Microsporidian parasite</name>
    <dbReference type="NCBI Taxonomy" id="1003232"/>
    <lineage>
        <taxon>Eukaryota</taxon>
        <taxon>Fungi</taxon>
        <taxon>Fungi incertae sedis</taxon>
        <taxon>Microsporidia</taxon>
        <taxon>Edhazardia</taxon>
    </lineage>
</organism>
<dbReference type="Pfam" id="PF00250">
    <property type="entry name" value="Forkhead"/>
    <property type="match status" value="1"/>
</dbReference>
<dbReference type="GO" id="GO:0000981">
    <property type="term" value="F:DNA-binding transcription factor activity, RNA polymerase II-specific"/>
    <property type="evidence" value="ECO:0007669"/>
    <property type="project" value="TreeGrafter"/>
</dbReference>
<keyword evidence="1" id="KW-0805">Transcription regulation</keyword>
<feature type="domain" description="Fork-head" evidence="6">
    <location>
        <begin position="979"/>
        <end position="1056"/>
    </location>
</feature>
<dbReference type="InterPro" id="IPR045912">
    <property type="entry name" value="FOXJ2/3-like"/>
</dbReference>
<dbReference type="EMBL" id="AFBI03000001">
    <property type="protein sequence ID" value="KNH48541.1"/>
    <property type="molecule type" value="Genomic_DNA"/>
</dbReference>